<sequence length="344" mass="36424">MDLPKTIRAVYQESPGSSTLFLTETPLPVPAGPDEHLIKIKSTAPCLGELAWEINFPHLFPPPRERVPGTEGAGVVVSSPGPDSSPFRPGDEVFFRLPANRPGCLREYTVALTAELARKPRGMSWVQAGAAALSSLTAYQGLFRHGLLDPAALRGDPAARESNRRRRILVTGAGGGVGSWAVQLAAAAGAGTVVAVCGPSKAADVLRAGATEVCDYTRQSVAEWAAATDADAPSRVCDMALDCIGGSSLEGCWSAVRDGGVIVSAAETPDSRRPEAARDKKMERSAWFLMEPSGADLEDVARVFEAGKAAPWIDSVFEFEQFAEAYERVKSGKSKGKVVIKVDC</sequence>
<evidence type="ECO:0000313" key="3">
    <source>
        <dbReference type="Proteomes" id="UP000053831"/>
    </source>
</evidence>
<dbReference type="STRING" id="150374.A0A0N0RU82"/>
<dbReference type="InterPro" id="IPR050700">
    <property type="entry name" value="YIM1/Zinc_Alcohol_DH_Fams"/>
</dbReference>
<gene>
    <name evidence="2" type="ORF">ESCO_003932</name>
</gene>
<dbReference type="Gene3D" id="3.90.180.10">
    <property type="entry name" value="Medium-chain alcohol dehydrogenases, catalytic domain"/>
    <property type="match status" value="1"/>
</dbReference>
<dbReference type="PANTHER" id="PTHR11695">
    <property type="entry name" value="ALCOHOL DEHYDROGENASE RELATED"/>
    <property type="match status" value="1"/>
</dbReference>
<dbReference type="InterPro" id="IPR013154">
    <property type="entry name" value="ADH-like_N"/>
</dbReference>
<dbReference type="SMART" id="SM00829">
    <property type="entry name" value="PKS_ER"/>
    <property type="match status" value="1"/>
</dbReference>
<dbReference type="AlphaFoldDB" id="A0A0N0RU82"/>
<reference evidence="2 3" key="1">
    <citation type="submission" date="2015-07" db="EMBL/GenBank/DDBJ databases">
        <title>The genome of the fungus Escovopsis weberi, a specialized disease agent of ant agriculture.</title>
        <authorList>
            <person name="de Man T.J."/>
            <person name="Stajich J.E."/>
            <person name="Kubicek C.P."/>
            <person name="Chenthamara K."/>
            <person name="Atanasova L."/>
            <person name="Druzhinina I.S."/>
            <person name="Birnbaum S."/>
            <person name="Barribeau S.M."/>
            <person name="Teiling C."/>
            <person name="Suen G."/>
            <person name="Currie C."/>
            <person name="Gerardo N.M."/>
        </authorList>
    </citation>
    <scope>NUCLEOTIDE SEQUENCE [LARGE SCALE GENOMIC DNA]</scope>
</reference>
<accession>A0A0N0RU82</accession>
<dbReference type="CDD" id="cd05289">
    <property type="entry name" value="MDR_like_2"/>
    <property type="match status" value="1"/>
</dbReference>
<dbReference type="Pfam" id="PF13602">
    <property type="entry name" value="ADH_zinc_N_2"/>
    <property type="match status" value="1"/>
</dbReference>
<dbReference type="OrthoDB" id="3509362at2759"/>
<dbReference type="EMBL" id="LGSR01000002">
    <property type="protein sequence ID" value="KOS22822.1"/>
    <property type="molecule type" value="Genomic_DNA"/>
</dbReference>
<comment type="caution">
    <text evidence="2">The sequence shown here is derived from an EMBL/GenBank/DDBJ whole genome shotgun (WGS) entry which is preliminary data.</text>
</comment>
<dbReference type="Proteomes" id="UP000053831">
    <property type="component" value="Unassembled WGS sequence"/>
</dbReference>
<organism evidence="2 3">
    <name type="scientific">Escovopsis weberi</name>
    <dbReference type="NCBI Taxonomy" id="150374"/>
    <lineage>
        <taxon>Eukaryota</taxon>
        <taxon>Fungi</taxon>
        <taxon>Dikarya</taxon>
        <taxon>Ascomycota</taxon>
        <taxon>Pezizomycotina</taxon>
        <taxon>Sordariomycetes</taxon>
        <taxon>Hypocreomycetidae</taxon>
        <taxon>Hypocreales</taxon>
        <taxon>Hypocreaceae</taxon>
        <taxon>Escovopsis</taxon>
    </lineage>
</organism>
<proteinExistence type="predicted"/>
<dbReference type="SUPFAM" id="SSF51735">
    <property type="entry name" value="NAD(P)-binding Rossmann-fold domains"/>
    <property type="match status" value="1"/>
</dbReference>
<dbReference type="InterPro" id="IPR020843">
    <property type="entry name" value="ER"/>
</dbReference>
<dbReference type="SUPFAM" id="SSF50129">
    <property type="entry name" value="GroES-like"/>
    <property type="match status" value="1"/>
</dbReference>
<keyword evidence="3" id="KW-1185">Reference proteome</keyword>
<name>A0A0N0RU82_ESCWE</name>
<evidence type="ECO:0000259" key="1">
    <source>
        <dbReference type="SMART" id="SM00829"/>
    </source>
</evidence>
<dbReference type="Gene3D" id="3.40.50.720">
    <property type="entry name" value="NAD(P)-binding Rossmann-like Domain"/>
    <property type="match status" value="1"/>
</dbReference>
<dbReference type="PANTHER" id="PTHR11695:SF647">
    <property type="entry name" value="ENOYL REDUCTASE (ER) DOMAIN-CONTAINING PROTEIN"/>
    <property type="match status" value="1"/>
</dbReference>
<dbReference type="InterPro" id="IPR036291">
    <property type="entry name" value="NAD(P)-bd_dom_sf"/>
</dbReference>
<feature type="domain" description="Enoyl reductase (ER)" evidence="1">
    <location>
        <begin position="16"/>
        <end position="340"/>
    </location>
</feature>
<dbReference type="GO" id="GO:0005739">
    <property type="term" value="C:mitochondrion"/>
    <property type="evidence" value="ECO:0007669"/>
    <property type="project" value="TreeGrafter"/>
</dbReference>
<evidence type="ECO:0000313" key="2">
    <source>
        <dbReference type="EMBL" id="KOS22822.1"/>
    </source>
</evidence>
<dbReference type="Pfam" id="PF08240">
    <property type="entry name" value="ADH_N"/>
    <property type="match status" value="1"/>
</dbReference>
<protein>
    <submittedName>
        <fullName evidence="2">Reticulon-4-interacting protein 1</fullName>
    </submittedName>
</protein>
<dbReference type="GO" id="GO:0016491">
    <property type="term" value="F:oxidoreductase activity"/>
    <property type="evidence" value="ECO:0007669"/>
    <property type="project" value="InterPro"/>
</dbReference>
<dbReference type="InterPro" id="IPR011032">
    <property type="entry name" value="GroES-like_sf"/>
</dbReference>